<proteinExistence type="predicted"/>
<dbReference type="Pfam" id="PF01791">
    <property type="entry name" value="DeoC"/>
    <property type="match status" value="1"/>
</dbReference>
<dbReference type="Proteomes" id="UP001629156">
    <property type="component" value="Unassembled WGS sequence"/>
</dbReference>
<protein>
    <recommendedName>
        <fullName evidence="3">Deoxyribose-phosphate aldolase</fullName>
        <ecNumber evidence="3">4.1.2.4</ecNumber>
    </recommendedName>
</protein>
<comment type="caution">
    <text evidence="4">The sequence shown here is derived from an EMBL/GenBank/DDBJ whole genome shotgun (WGS) entry which is preliminary data.</text>
</comment>
<dbReference type="PIRSF" id="PIRSF001357">
    <property type="entry name" value="DeoC"/>
    <property type="match status" value="1"/>
</dbReference>
<dbReference type="GO" id="GO:0004139">
    <property type="term" value="F:deoxyribose-phosphate aldolase activity"/>
    <property type="evidence" value="ECO:0007669"/>
    <property type="project" value="UniProtKB-EC"/>
</dbReference>
<evidence type="ECO:0000313" key="4">
    <source>
        <dbReference type="EMBL" id="MFL9843107.1"/>
    </source>
</evidence>
<sequence>MDIREYLDATYLKTEAQAGLSEIQNTNVVRNLVNEAIQQKYKLVMVRPDMVRMAVQMVSEAHSGVQVGTVIDFPEGDGGIDAKLAEAREAINNGADDLDFVVDYKAFKKGDRQTVAHEVLKCTQLCLENGKTAKWIIETAALTDSEIAGLSQLIKDTIVAHFSAEDYNRVFVKSSTGFYKTEDNKPNGATKEGIKIMIQNASPLPVKAAGGVRDYEEAIAMINLGVKRIGTSSAKVIVEGGYLENEGY</sequence>
<gene>
    <name evidence="4" type="primary">deoC</name>
    <name evidence="4" type="ORF">ABS766_01625</name>
</gene>
<keyword evidence="4" id="KW-0456">Lyase</keyword>
<dbReference type="SMART" id="SM01133">
    <property type="entry name" value="DeoC"/>
    <property type="match status" value="1"/>
</dbReference>
<dbReference type="InterPro" id="IPR002915">
    <property type="entry name" value="DeoC/FbaB/LacD_aldolase"/>
</dbReference>
<evidence type="ECO:0000256" key="2">
    <source>
        <dbReference type="ARBA" id="ARBA00023270"/>
    </source>
</evidence>
<evidence type="ECO:0000256" key="1">
    <source>
        <dbReference type="ARBA" id="ARBA00022490"/>
    </source>
</evidence>
<dbReference type="RefSeq" id="WP_408083339.1">
    <property type="nucleotide sequence ID" value="NZ_JBELPZ010000001.1"/>
</dbReference>
<dbReference type="NCBIfam" id="TIGR00126">
    <property type="entry name" value="deoC"/>
    <property type="match status" value="1"/>
</dbReference>
<keyword evidence="2" id="KW-0704">Schiff base</keyword>
<dbReference type="PANTHER" id="PTHR10889:SF1">
    <property type="entry name" value="DEOXYRIBOSE-PHOSPHATE ALDOLASE"/>
    <property type="match status" value="1"/>
</dbReference>
<dbReference type="PANTHER" id="PTHR10889">
    <property type="entry name" value="DEOXYRIBOSE-PHOSPHATE ALDOLASE"/>
    <property type="match status" value="1"/>
</dbReference>
<reference evidence="4 5" key="1">
    <citation type="submission" date="2024-06" db="EMBL/GenBank/DDBJ databases">
        <authorList>
            <person name="Kaempfer P."/>
            <person name="Viver T."/>
        </authorList>
    </citation>
    <scope>NUCLEOTIDE SEQUENCE [LARGE SCALE GENOMIC DNA]</scope>
    <source>
        <strain evidence="4 5">ST-119</strain>
    </source>
</reference>
<organism evidence="4 5">
    <name type="scientific">Flavobacterium rhizosphaerae</name>
    <dbReference type="NCBI Taxonomy" id="3163298"/>
    <lineage>
        <taxon>Bacteria</taxon>
        <taxon>Pseudomonadati</taxon>
        <taxon>Bacteroidota</taxon>
        <taxon>Flavobacteriia</taxon>
        <taxon>Flavobacteriales</taxon>
        <taxon>Flavobacteriaceae</taxon>
        <taxon>Flavobacterium</taxon>
    </lineage>
</organism>
<dbReference type="InterPro" id="IPR013785">
    <property type="entry name" value="Aldolase_TIM"/>
</dbReference>
<dbReference type="SUPFAM" id="SSF51569">
    <property type="entry name" value="Aldolase"/>
    <property type="match status" value="1"/>
</dbReference>
<keyword evidence="5" id="KW-1185">Reference proteome</keyword>
<keyword evidence="1" id="KW-0963">Cytoplasm</keyword>
<evidence type="ECO:0000256" key="3">
    <source>
        <dbReference type="NCBIfam" id="TIGR00126"/>
    </source>
</evidence>
<accession>A0ABW8YU64</accession>
<name>A0ABW8YU64_9FLAO</name>
<evidence type="ECO:0000313" key="5">
    <source>
        <dbReference type="Proteomes" id="UP001629156"/>
    </source>
</evidence>
<dbReference type="EC" id="4.1.2.4" evidence="3"/>
<dbReference type="InterPro" id="IPR011343">
    <property type="entry name" value="DeoC"/>
</dbReference>
<dbReference type="Gene3D" id="3.20.20.70">
    <property type="entry name" value="Aldolase class I"/>
    <property type="match status" value="1"/>
</dbReference>
<dbReference type="EMBL" id="JBELPZ010000001">
    <property type="protein sequence ID" value="MFL9843107.1"/>
    <property type="molecule type" value="Genomic_DNA"/>
</dbReference>